<keyword evidence="3" id="KW-0808">Transferase</keyword>
<proteinExistence type="predicted"/>
<evidence type="ECO:0000256" key="1">
    <source>
        <dbReference type="ARBA" id="ARBA00023012"/>
    </source>
</evidence>
<sequence>MIDTSVIEQLKYDVGDSMAIELINVFVDESKKLVAQMLSSTDAAEIELCAHSLKSSGYSFGATRLAQTCQLIEQQVKVNGLDTEVVTLLKLADAQSKKTFEHMRELTQNH</sequence>
<reference evidence="3" key="2">
    <citation type="submission" date="2013-04" db="EMBL/GenBank/DDBJ databases">
        <title>Genome sequence of Pseudoalteromonas undina.</title>
        <authorList>
            <person name="Xie B.-B."/>
            <person name="Rong J.-C."/>
            <person name="Qin Q.-L."/>
            <person name="Shu Y.-L."/>
            <person name="Zhang Y.-Z."/>
        </authorList>
    </citation>
    <scope>NUCLEOTIDE SEQUENCE</scope>
    <source>
        <strain evidence="3">NCIMB 2128</strain>
    </source>
</reference>
<dbReference type="Proteomes" id="UP000016534">
    <property type="component" value="Unassembled WGS sequence"/>
</dbReference>
<dbReference type="GO" id="GO:0016301">
    <property type="term" value="F:kinase activity"/>
    <property type="evidence" value="ECO:0007669"/>
    <property type="project" value="UniProtKB-KW"/>
</dbReference>
<dbReference type="Pfam" id="PF01627">
    <property type="entry name" value="Hpt"/>
    <property type="match status" value="1"/>
</dbReference>
<protein>
    <submittedName>
        <fullName evidence="3">Multi-sensor hybrid histidine kinase</fullName>
    </submittedName>
</protein>
<name>A0ABP2XVH2_9GAMM</name>
<dbReference type="Gene3D" id="1.20.120.160">
    <property type="entry name" value="HPT domain"/>
    <property type="match status" value="1"/>
</dbReference>
<keyword evidence="4" id="KW-1185">Reference proteome</keyword>
<keyword evidence="3" id="KW-0418">Kinase</keyword>
<dbReference type="SMART" id="SM00073">
    <property type="entry name" value="HPT"/>
    <property type="match status" value="1"/>
</dbReference>
<dbReference type="InterPro" id="IPR036641">
    <property type="entry name" value="HPT_dom_sf"/>
</dbReference>
<dbReference type="SUPFAM" id="SSF47226">
    <property type="entry name" value="Histidine-containing phosphotransfer domain, HPT domain"/>
    <property type="match status" value="1"/>
</dbReference>
<reference evidence="3" key="1">
    <citation type="journal article" date="2012" name="J. Bacteriol.">
        <title>Genome sequences of type strains of seven species of the marine bacterium Pseudoalteromonas.</title>
        <authorList>
            <person name="Xie B.B."/>
            <person name="Shu Y.L."/>
            <person name="Qin Q.L."/>
            <person name="Rong J.C."/>
            <person name="Zhang X.Y."/>
            <person name="Chen X.L."/>
            <person name="Shi M."/>
            <person name="He H.L."/>
            <person name="Zhou B.C."/>
            <person name="Zhang Y.Z."/>
        </authorList>
    </citation>
    <scope>NUCLEOTIDE SEQUENCE [LARGE SCALE GENOMIC DNA]</scope>
    <source>
        <strain evidence="3">NCIMB 2128</strain>
    </source>
</reference>
<evidence type="ECO:0000259" key="2">
    <source>
        <dbReference type="SMART" id="SM00073"/>
    </source>
</evidence>
<accession>A0ABP2XVH2</accession>
<evidence type="ECO:0000313" key="3">
    <source>
        <dbReference type="EMBL" id="ERG60174.1"/>
    </source>
</evidence>
<comment type="caution">
    <text evidence="3">The sequence shown here is derived from an EMBL/GenBank/DDBJ whole genome shotgun (WGS) entry which is preliminary data.</text>
</comment>
<feature type="domain" description="HPt" evidence="2">
    <location>
        <begin position="12"/>
        <end position="107"/>
    </location>
</feature>
<evidence type="ECO:0000313" key="4">
    <source>
        <dbReference type="Proteomes" id="UP000016534"/>
    </source>
</evidence>
<keyword evidence="1" id="KW-0902">Two-component regulatory system</keyword>
<dbReference type="InterPro" id="IPR008207">
    <property type="entry name" value="Sig_transdc_His_kin_Hpt_dom"/>
</dbReference>
<dbReference type="EMBL" id="AHCF02000032">
    <property type="protein sequence ID" value="ERG60174.1"/>
    <property type="molecule type" value="Genomic_DNA"/>
</dbReference>
<organism evidence="3 4">
    <name type="scientific">Pseudoalteromonas undina</name>
    <dbReference type="NCBI Taxonomy" id="43660"/>
    <lineage>
        <taxon>Bacteria</taxon>
        <taxon>Pseudomonadati</taxon>
        <taxon>Pseudomonadota</taxon>
        <taxon>Gammaproteobacteria</taxon>
        <taxon>Alteromonadales</taxon>
        <taxon>Pseudoalteromonadaceae</taxon>
        <taxon>Pseudoalteromonas</taxon>
    </lineage>
</organism>
<gene>
    <name evidence="3" type="ORF">PUND_13449</name>
</gene>